<proteinExistence type="predicted"/>
<dbReference type="EMBL" id="DXCH01000267">
    <property type="protein sequence ID" value="HIZ08208.1"/>
    <property type="molecule type" value="Genomic_DNA"/>
</dbReference>
<reference evidence="4" key="2">
    <citation type="submission" date="2021-04" db="EMBL/GenBank/DDBJ databases">
        <authorList>
            <person name="Gilroy R."/>
        </authorList>
    </citation>
    <scope>NUCLEOTIDE SEQUENCE</scope>
    <source>
        <strain evidence="4">CHK192-9172</strain>
    </source>
</reference>
<evidence type="ECO:0000256" key="1">
    <source>
        <dbReference type="PIRSR" id="PIRSR014972-1"/>
    </source>
</evidence>
<comment type="caution">
    <text evidence="4">The sequence shown here is derived from an EMBL/GenBank/DDBJ whole genome shotgun (WGS) entry which is preliminary data.</text>
</comment>
<dbReference type="InterPro" id="IPR029069">
    <property type="entry name" value="HotDog_dom_sf"/>
</dbReference>
<dbReference type="PANTHER" id="PTHR36934:SF1">
    <property type="entry name" value="THIOESTERASE DOMAIN-CONTAINING PROTEIN"/>
    <property type="match status" value="1"/>
</dbReference>
<feature type="binding site" evidence="2">
    <location>
        <position position="60"/>
    </location>
    <ligand>
        <name>CoA</name>
        <dbReference type="ChEBI" id="CHEBI:57287"/>
    </ligand>
</feature>
<accession>A0A9D2D442</accession>
<feature type="binding site" evidence="2">
    <location>
        <position position="111"/>
    </location>
    <ligand>
        <name>substrate</name>
    </ligand>
</feature>
<reference evidence="4" key="1">
    <citation type="journal article" date="2021" name="PeerJ">
        <title>Extensive microbial diversity within the chicken gut microbiome revealed by metagenomics and culture.</title>
        <authorList>
            <person name="Gilroy R."/>
            <person name="Ravi A."/>
            <person name="Getino M."/>
            <person name="Pursley I."/>
            <person name="Horton D.L."/>
            <person name="Alikhan N.F."/>
            <person name="Baker D."/>
            <person name="Gharbi K."/>
            <person name="Hall N."/>
            <person name="Watson M."/>
            <person name="Adriaenssens E.M."/>
            <person name="Foster-Nyarko E."/>
            <person name="Jarju S."/>
            <person name="Secka A."/>
            <person name="Antonio M."/>
            <person name="Oren A."/>
            <person name="Chaudhuri R.R."/>
            <person name="La Ragione R."/>
            <person name="Hildebrand F."/>
            <person name="Pallen M.J."/>
        </authorList>
    </citation>
    <scope>NUCLEOTIDE SEQUENCE</scope>
    <source>
        <strain evidence="4">CHK192-9172</strain>
    </source>
</reference>
<feature type="binding site" evidence="2">
    <location>
        <position position="60"/>
    </location>
    <ligand>
        <name>substrate</name>
    </ligand>
</feature>
<evidence type="ECO:0000256" key="2">
    <source>
        <dbReference type="PIRSR" id="PIRSR014972-2"/>
    </source>
</evidence>
<feature type="active site" evidence="1">
    <location>
        <position position="41"/>
    </location>
</feature>
<dbReference type="PIRSF" id="PIRSF014972">
    <property type="entry name" value="FlK"/>
    <property type="match status" value="1"/>
</dbReference>
<dbReference type="Pfam" id="PF22636">
    <property type="entry name" value="FlK"/>
    <property type="match status" value="1"/>
</dbReference>
<feature type="active site" evidence="1">
    <location>
        <position position="33"/>
    </location>
</feature>
<dbReference type="Proteomes" id="UP000824024">
    <property type="component" value="Unassembled WGS sequence"/>
</dbReference>
<name>A0A9D2D442_9FIRM</name>
<dbReference type="InterPro" id="IPR054485">
    <property type="entry name" value="FlK-like_dom"/>
</dbReference>
<sequence>MLEIGIKGKESVKVVHENTAAAVGSGMLEVFATPAMIALMEKTACNSVAPYLEEGSGTVGTELNIKHVAATPVGMTVTCESELVEIDGRRLAFTVTASDEKGLIGQGTHERFIVNNEKFQSKADSKRQ</sequence>
<evidence type="ECO:0000259" key="3">
    <source>
        <dbReference type="Pfam" id="PF22636"/>
    </source>
</evidence>
<evidence type="ECO:0000313" key="4">
    <source>
        <dbReference type="EMBL" id="HIZ08208.1"/>
    </source>
</evidence>
<protein>
    <submittedName>
        <fullName evidence="4">Thioesterase family protein</fullName>
    </submittedName>
</protein>
<evidence type="ECO:0000313" key="5">
    <source>
        <dbReference type="Proteomes" id="UP000824024"/>
    </source>
</evidence>
<organism evidence="4 5">
    <name type="scientific">Candidatus Eubacterium avistercoris</name>
    <dbReference type="NCBI Taxonomy" id="2838567"/>
    <lineage>
        <taxon>Bacteria</taxon>
        <taxon>Bacillati</taxon>
        <taxon>Bacillota</taxon>
        <taxon>Clostridia</taxon>
        <taxon>Eubacteriales</taxon>
        <taxon>Eubacteriaceae</taxon>
        <taxon>Eubacterium</taxon>
    </lineage>
</organism>
<dbReference type="AlphaFoldDB" id="A0A9D2D442"/>
<feature type="domain" description="Fluoroacetyl-CoA-specific thioesterase-like" evidence="3">
    <location>
        <begin position="15"/>
        <end position="117"/>
    </location>
</feature>
<gene>
    <name evidence="4" type="ORF">IAA08_09760</name>
</gene>
<dbReference type="Gene3D" id="3.10.129.10">
    <property type="entry name" value="Hotdog Thioesterase"/>
    <property type="match status" value="1"/>
</dbReference>
<feature type="active site" evidence="1">
    <location>
        <position position="67"/>
    </location>
</feature>
<dbReference type="PANTHER" id="PTHR36934">
    <property type="entry name" value="BLR0278 PROTEIN"/>
    <property type="match status" value="1"/>
</dbReference>
<dbReference type="SUPFAM" id="SSF54637">
    <property type="entry name" value="Thioesterase/thiol ester dehydrase-isomerase"/>
    <property type="match status" value="1"/>
</dbReference>
<dbReference type="InterPro" id="IPR025540">
    <property type="entry name" value="FlK"/>
</dbReference>